<gene>
    <name evidence="3" type="ORF">CTEN210_08653</name>
</gene>
<protein>
    <recommendedName>
        <fullName evidence="2">URB1 C-terminal domain-containing protein</fullName>
    </recommendedName>
</protein>
<organism evidence="3 4">
    <name type="scientific">Chaetoceros tenuissimus</name>
    <dbReference type="NCBI Taxonomy" id="426638"/>
    <lineage>
        <taxon>Eukaryota</taxon>
        <taxon>Sar</taxon>
        <taxon>Stramenopiles</taxon>
        <taxon>Ochrophyta</taxon>
        <taxon>Bacillariophyta</taxon>
        <taxon>Coscinodiscophyceae</taxon>
        <taxon>Chaetocerotophycidae</taxon>
        <taxon>Chaetocerotales</taxon>
        <taxon>Chaetocerotaceae</taxon>
        <taxon>Chaetoceros</taxon>
    </lineage>
</organism>
<feature type="region of interest" description="Disordered" evidence="1">
    <location>
        <begin position="43"/>
        <end position="75"/>
    </location>
</feature>
<feature type="compositionally biased region" description="Acidic residues" evidence="1">
    <location>
        <begin position="1606"/>
        <end position="1615"/>
    </location>
</feature>
<name>A0AAD3CU81_9STRA</name>
<evidence type="ECO:0000259" key="2">
    <source>
        <dbReference type="Pfam" id="PF16201"/>
    </source>
</evidence>
<sequence>METEKLGVIEFTSTLNGDDSDQVLAILKKFVKTVRREKSEAFISDDGSDANGSDSDFLSDSDDDDENFSTRKTKKSKVETWKEDSKKYNVPFVGTSTRKGATGVVTRKQWPTGFLEAYLQSSPSAIEILGPDFQRLLSKGTKNLQFIFLEAMSELVSSNIDSEKISLMENIFDIEAESYYKADAISDSKYTKLVSIVMKDHLKTVFDILNEHAFNSTGHRLILASLNLFHNLSCSSLGTAREIARGLESKLKEGIMQRLCNYSVMKKKKSSPSEQEEERLKKISSRIQAAAISLAKSLLEYDDPLINGYISSIGGKQNKSKAGILFISIRNATNKFRKLAESNLAKTDDVQNGEEPESTITTAQAEYEVRTLHCIRTLKEIYLADDKENKKAALSDKAKFEYFKGAMLDNLVHLAYMPGETKFHEESYLPEIIEECRAIVETLIMDKDRSPFLNLIRTLQADQSLRVNVLQQSGKAIQSLLCMRSNIEARILVSKCFQNTPQLYQQWTRNFSMPDMAAKYACISSLSLISYLIENAPEIKIVDEILAASTDMGKMFESMISFTSPRSFTKNAITKGLQSGNALLVMQTLKVCGLILDRFSKLSAIVCENKRDRSRYFSEKLAGRMPDVQVLLAIRSKFDSSEESRSCKSHLNFIMKGICDTLDLYVDIFPQSFITLQFEWIKLLFDGSSTDFLKAPFNLQRRLLKTLFNIFECYKHVAPHLNSLSSNKSFHVLTDILLQTPNEIVYDHCHNLLQEVIADLVDTKAYYNERNEQFVDYEISLWVNGISPSNRQEIAKLVDATQKITIQFETIVQNAWSMFCENQSIPKGTISPLLVLALTAIASDGDQLSAEMQDLILSITNKMIVIQSENRLIAAVILYLSKIQSEDHLFTEKFKDLVRNSTSLLNTKSILSMESIITSFPPNHYHSVLESQVLGRESSWHVKDAIFEYNAFEIFSQTMRHINQTSCLIDPTVFSTAFLLMNGQLPNTIMNRVVNLDTNPSTCTIGLLLSSFFENNKDNENHRRLHLAFTENLIQDDKETMENFYQHHSDLTYMLSAAFLDQSSKETCRVFRGCLNLISIMMNNIDSRSQYYSLLLKIIDSVPNYLSIISELTTNDAVVIFELWYNLASSRAQEAESKSLMCKLEDALAYIMRNSNVHKCQPAAIVKSLNGKGLSSVIDLAFKSGSQCTNKDDMICDRKTSFLESLIIFDAFKFAPVIVHAMKSDSNFETDDLITVAAREVILQNSSEQGSEWHIEACKLAHQVLCQKIQDIVQTGIVAESTSLLLDTVRTIFGSEVVSYNASTGLLFQRLSELMAHLKSVKRKDISLSLELSLLSLIESIPREFRLNDEFLSLRLSTLSYIVKMLPRAIKQETQPALILSAATDLIEAEYLQKITCLQHLFLTCLKFGLDLIKNKISVVCLRVARKIFTLCNEEQLSKKDKTNSNFQFSPSKVHAMIFAHSNFEVVACESSDVRQELISLLICCVKYSEEAIDVSIEDVSKLLKGFHASVSREDLFLRRLLILYEESSSKEFYPHELRWGKNEYNTTTSITIISSDHGHHWEYFIENIDAKRIYKTIEQFPVWDTLMPEVYDFEVSGDSGKIQEEDKDSDDESYSTDSVENKKTFDGKQYKKDLMLKYSNSADIRYSPGFILPLILGLLESFAEMAITEDVSDVCSLASESDNEAIVDKKRKYKEQGEVTVSDSCRESFAKVVQRINSKGLLALSLATLSSKCPKLRNVAIGVIFHFLKVLKMKEAIDLKSWTSRNQIEMLLNAVQRGLTVSRARRLEQTQDSEDQKLLIPMLPNFSGCFLARASMILMKPSDDMYTAINKYFLRLSDYHGAFTDCFSLPAFISLFCTVNESTEQGRKERLWAINLLKEGVVDSFSYKMASRKHVPELLLTSSDAIFMRRGMVEDHHECSLLFDTIGSLVRNGGSSSFYHYFYSIGIVAWLENTMELMIANFEKVPPTLALRLLCLLKVILFKIEENLSCSDTNVDIFVNTKSLARNGLNLSCLLLSSNKKESNDTSDFVETCAILEPLYSILSSVISLQGGTKEESSQNTLSHFYPDGLKISVILKAIDLFKHQEPNQAFDVLKVVASFSVVPFDLDCKDDELKQFCLESMPLIASSNHKEIDDVSYTHIILRRISEASVYMKEEKTFSLVIEHLFGLRHTFIEQNALDKWNDCISLFLENFNASFAATSHNFVELFKVLSENYED</sequence>
<accession>A0AAD3CU81</accession>
<dbReference type="Pfam" id="PF16201">
    <property type="entry name" value="NopRA1"/>
    <property type="match status" value="1"/>
</dbReference>
<dbReference type="InterPro" id="IPR039844">
    <property type="entry name" value="URB1"/>
</dbReference>
<dbReference type="Proteomes" id="UP001054902">
    <property type="component" value="Unassembled WGS sequence"/>
</dbReference>
<feature type="region of interest" description="Disordered" evidence="1">
    <location>
        <begin position="1598"/>
        <end position="1621"/>
    </location>
</feature>
<dbReference type="PANTHER" id="PTHR13500:SF0">
    <property type="entry name" value="NUCLEOLAR PRE-RIBOSOMAL-ASSOCIATED PROTEIN 1"/>
    <property type="match status" value="1"/>
</dbReference>
<evidence type="ECO:0000256" key="1">
    <source>
        <dbReference type="SAM" id="MobiDB-lite"/>
    </source>
</evidence>
<keyword evidence="4" id="KW-1185">Reference proteome</keyword>
<dbReference type="EMBL" id="BLLK01000045">
    <property type="protein sequence ID" value="GFH52177.1"/>
    <property type="molecule type" value="Genomic_DNA"/>
</dbReference>
<evidence type="ECO:0000313" key="3">
    <source>
        <dbReference type="EMBL" id="GFH52177.1"/>
    </source>
</evidence>
<dbReference type="GO" id="GO:0000463">
    <property type="term" value="P:maturation of LSU-rRNA from tricistronic rRNA transcript (SSU-rRNA, 5.8S rRNA, LSU-rRNA)"/>
    <property type="evidence" value="ECO:0007669"/>
    <property type="project" value="TreeGrafter"/>
</dbReference>
<evidence type="ECO:0000313" key="4">
    <source>
        <dbReference type="Proteomes" id="UP001054902"/>
    </source>
</evidence>
<dbReference type="InterPro" id="IPR032436">
    <property type="entry name" value="URB1_C"/>
</dbReference>
<dbReference type="GO" id="GO:0000466">
    <property type="term" value="P:maturation of 5.8S rRNA from tricistronic rRNA transcript (SSU-rRNA, 5.8S rRNA, LSU-rRNA)"/>
    <property type="evidence" value="ECO:0007669"/>
    <property type="project" value="TreeGrafter"/>
</dbReference>
<proteinExistence type="predicted"/>
<feature type="compositionally biased region" description="Acidic residues" evidence="1">
    <location>
        <begin position="57"/>
        <end position="67"/>
    </location>
</feature>
<dbReference type="GO" id="GO:0005730">
    <property type="term" value="C:nucleolus"/>
    <property type="evidence" value="ECO:0007669"/>
    <property type="project" value="TreeGrafter"/>
</dbReference>
<feature type="domain" description="URB1 C-terminal" evidence="2">
    <location>
        <begin position="1723"/>
        <end position="1911"/>
    </location>
</feature>
<comment type="caution">
    <text evidence="3">The sequence shown here is derived from an EMBL/GenBank/DDBJ whole genome shotgun (WGS) entry which is preliminary data.</text>
</comment>
<reference evidence="3 4" key="1">
    <citation type="journal article" date="2021" name="Sci. Rep.">
        <title>The genome of the diatom Chaetoceros tenuissimus carries an ancient integrated fragment of an extant virus.</title>
        <authorList>
            <person name="Hongo Y."/>
            <person name="Kimura K."/>
            <person name="Takaki Y."/>
            <person name="Yoshida Y."/>
            <person name="Baba S."/>
            <person name="Kobayashi G."/>
            <person name="Nagasaki K."/>
            <person name="Hano T."/>
            <person name="Tomaru Y."/>
        </authorList>
    </citation>
    <scope>NUCLEOTIDE SEQUENCE [LARGE SCALE GENOMIC DNA]</scope>
    <source>
        <strain evidence="3 4">NIES-3715</strain>
    </source>
</reference>
<dbReference type="PANTHER" id="PTHR13500">
    <property type="entry name" value="NUCLEOLAR PRERIBOSOMAL-ASSOCIATED PROTEIN 1"/>
    <property type="match status" value="1"/>
</dbReference>